<dbReference type="Gene3D" id="2.60.120.260">
    <property type="entry name" value="Galactose-binding domain-like"/>
    <property type="match status" value="1"/>
</dbReference>
<evidence type="ECO:0000256" key="3">
    <source>
        <dbReference type="ARBA" id="ARBA00022989"/>
    </source>
</evidence>
<keyword evidence="4 6" id="KW-0472">Membrane</keyword>
<evidence type="ECO:0000256" key="1">
    <source>
        <dbReference type="ARBA" id="ARBA00004370"/>
    </source>
</evidence>
<accession>A0A9N8VY55</accession>
<comment type="subcellular location">
    <subcellularLocation>
        <location evidence="1">Membrane</location>
    </subcellularLocation>
</comment>
<name>A0A9N8VY55_9GLOM</name>
<evidence type="ECO:0000256" key="6">
    <source>
        <dbReference type="SAM" id="Phobius"/>
    </source>
</evidence>
<keyword evidence="9" id="KW-1185">Reference proteome</keyword>
<reference evidence="8" key="1">
    <citation type="submission" date="2021-06" db="EMBL/GenBank/DDBJ databases">
        <authorList>
            <person name="Kallberg Y."/>
            <person name="Tangrot J."/>
            <person name="Rosling A."/>
        </authorList>
    </citation>
    <scope>NUCLEOTIDE SEQUENCE</scope>
    <source>
        <strain evidence="8">IA702</strain>
    </source>
</reference>
<comment type="caution">
    <text evidence="8">The sequence shown here is derived from an EMBL/GenBank/DDBJ whole genome shotgun (WGS) entry which is preliminary data.</text>
</comment>
<proteinExistence type="predicted"/>
<feature type="transmembrane region" description="Helical" evidence="6">
    <location>
        <begin position="242"/>
        <end position="261"/>
    </location>
</feature>
<dbReference type="PANTHER" id="PTHR12911">
    <property type="entry name" value="SAD1/UNC-84-LIKE PROTEIN-RELATED"/>
    <property type="match status" value="1"/>
</dbReference>
<gene>
    <name evidence="8" type="ORF">POCULU_LOCUS726</name>
</gene>
<keyword evidence="3 6" id="KW-1133">Transmembrane helix</keyword>
<feature type="transmembrane region" description="Helical" evidence="6">
    <location>
        <begin position="127"/>
        <end position="153"/>
    </location>
</feature>
<dbReference type="OrthoDB" id="342281at2759"/>
<feature type="domain" description="SUN" evidence="7">
    <location>
        <begin position="444"/>
        <end position="681"/>
    </location>
</feature>
<keyword evidence="2 6" id="KW-0812">Transmembrane</keyword>
<evidence type="ECO:0000256" key="4">
    <source>
        <dbReference type="ARBA" id="ARBA00023136"/>
    </source>
</evidence>
<evidence type="ECO:0000256" key="2">
    <source>
        <dbReference type="ARBA" id="ARBA00022692"/>
    </source>
</evidence>
<dbReference type="Pfam" id="PF07738">
    <property type="entry name" value="Sad1_UNC"/>
    <property type="match status" value="2"/>
</dbReference>
<evidence type="ECO:0000256" key="5">
    <source>
        <dbReference type="SAM" id="MobiDB-lite"/>
    </source>
</evidence>
<dbReference type="Proteomes" id="UP000789572">
    <property type="component" value="Unassembled WGS sequence"/>
</dbReference>
<dbReference type="EMBL" id="CAJVPJ010000042">
    <property type="protein sequence ID" value="CAG8464422.1"/>
    <property type="molecule type" value="Genomic_DNA"/>
</dbReference>
<evidence type="ECO:0000259" key="7">
    <source>
        <dbReference type="PROSITE" id="PS51469"/>
    </source>
</evidence>
<evidence type="ECO:0000313" key="8">
    <source>
        <dbReference type="EMBL" id="CAG8464422.1"/>
    </source>
</evidence>
<dbReference type="InterPro" id="IPR012919">
    <property type="entry name" value="SUN_dom"/>
</dbReference>
<evidence type="ECO:0000313" key="9">
    <source>
        <dbReference type="Proteomes" id="UP000789572"/>
    </source>
</evidence>
<dbReference type="AlphaFoldDB" id="A0A9N8VY55"/>
<dbReference type="GO" id="GO:0043495">
    <property type="term" value="F:protein-membrane adaptor activity"/>
    <property type="evidence" value="ECO:0007669"/>
    <property type="project" value="TreeGrafter"/>
</dbReference>
<dbReference type="InterPro" id="IPR045119">
    <property type="entry name" value="SUN1-5"/>
</dbReference>
<sequence length="686" mass="76733">MPAKNQAAVNRRSPRGGKRRTQEQTNGYGSSADETRKYVAYLRERPYDSDPFEDFDFSREEAYFRELIGEEDSLSSQTPTIAELPHENTFLSNGDNESVLLSRDVTPEPTQQQLSSEKNKQQRVGKLLFAASGWLTIPLAYILSAIGFCLFASRWLAGRTYEFILNNITGNGRFYEMFSSTPTTSTTTITTTTPTSIKALPSIAVAEQSTSAALTPTSPSSALVVTSGKIVQQNGTRNSYRFGLSLLAILGILLAISYLPFKNKEMSIGDFMRSIPFKPHFWSDNSERKFVIPVTLNGSDGEGGALDGAVDPSQREDLVLTYDDLRLFIADEVRASCMNGDNSAKTIGQSVDPRTAELRGIISDEVKSFCTSEVKDRVKNEVKAEVKEVVEKEITHAKKLRATYKGTDLVDIIRQESQKVIEEALLVFSQDKLNRPDFALHSAGAKVISRITSKTYEVWPEKWFAKLFAYMSGQGILRGKPPVTALSPDTNVGQCWPFPGREGQLAVLLSRKVYVTAVTYDHVSKHIGVDVTSAPRDFEVWGIVNDGKYGRDERVPDEDDEEDIFMESKDEECGVREDGEYVPYKNSINNNVPEPTKWSDLDPTIENLASSELRLGTSTLHLFLGRYTYDIHGNPVQTFEVPESIKQRNKPVTAVVMKVLNNWSKDTFTCLYRFRVHGDPVDRINE</sequence>
<dbReference type="PANTHER" id="PTHR12911:SF8">
    <property type="entry name" value="KLAROID PROTEIN-RELATED"/>
    <property type="match status" value="1"/>
</dbReference>
<dbReference type="GO" id="GO:0034993">
    <property type="term" value="C:meiotic nuclear membrane microtubule tethering complex"/>
    <property type="evidence" value="ECO:0007669"/>
    <property type="project" value="TreeGrafter"/>
</dbReference>
<feature type="region of interest" description="Disordered" evidence="5">
    <location>
        <begin position="1"/>
        <end position="35"/>
    </location>
</feature>
<protein>
    <submittedName>
        <fullName evidence="8">8757_t:CDS:1</fullName>
    </submittedName>
</protein>
<dbReference type="PROSITE" id="PS51469">
    <property type="entry name" value="SUN"/>
    <property type="match status" value="1"/>
</dbReference>
<organism evidence="8 9">
    <name type="scientific">Paraglomus occultum</name>
    <dbReference type="NCBI Taxonomy" id="144539"/>
    <lineage>
        <taxon>Eukaryota</taxon>
        <taxon>Fungi</taxon>
        <taxon>Fungi incertae sedis</taxon>
        <taxon>Mucoromycota</taxon>
        <taxon>Glomeromycotina</taxon>
        <taxon>Glomeromycetes</taxon>
        <taxon>Paraglomerales</taxon>
        <taxon>Paraglomeraceae</taxon>
        <taxon>Paraglomus</taxon>
    </lineage>
</organism>